<evidence type="ECO:0000256" key="4">
    <source>
        <dbReference type="RuleBase" id="RU311113"/>
    </source>
</evidence>
<dbReference type="GO" id="GO:0051301">
    <property type="term" value="P:cell division"/>
    <property type="evidence" value="ECO:0007669"/>
    <property type="project" value="UniProtKB-UniRule"/>
</dbReference>
<dbReference type="EMBL" id="AB325670">
    <property type="protein sequence ID" value="BAF91880.1"/>
    <property type="molecule type" value="mRNA"/>
</dbReference>
<dbReference type="Gene3D" id="3.30.170.10">
    <property type="entry name" value="Cyclin-dependent kinase, regulatory subunit"/>
    <property type="match status" value="1"/>
</dbReference>
<dbReference type="PROSITE" id="PS00945">
    <property type="entry name" value="CKS_2"/>
    <property type="match status" value="1"/>
</dbReference>
<dbReference type="AlphaFoldDB" id="A8R3H4"/>
<dbReference type="GO" id="GO:0016301">
    <property type="term" value="F:kinase activity"/>
    <property type="evidence" value="ECO:0007669"/>
    <property type="project" value="UniProtKB-KW"/>
</dbReference>
<dbReference type="SUPFAM" id="SSF55637">
    <property type="entry name" value="Cell cycle regulatory proteins"/>
    <property type="match status" value="1"/>
</dbReference>
<comment type="function">
    <text evidence="4">Binds to the catalytic subunit of the cyclin dependent kinases and is essential for their biological function.</text>
</comment>
<dbReference type="SMART" id="SM01084">
    <property type="entry name" value="CKS"/>
    <property type="match status" value="1"/>
</dbReference>
<dbReference type="Pfam" id="PF01111">
    <property type="entry name" value="CKS"/>
    <property type="match status" value="1"/>
</dbReference>
<keyword evidence="5" id="KW-0808">Transferase</keyword>
<sequence>MNKTKKEKQEEAPKIEYSEKYYDSVWEYRQVIFPKEWGMRLMERGLMPDEEWRGYGVQMSKGWYHYGSHPPEPHVLLFRRPIGTDPSSGVVDRKLGEDQFREFEYTRHLSKPERIAMGIN</sequence>
<dbReference type="PANTHER" id="PTHR23415">
    <property type="entry name" value="CYCLIN-DEPENDENT KINASES REGULATORY SUBUNIT/60S RIBOSOME SUBUNIT BIOGENESIS PROTEIN NIP7"/>
    <property type="match status" value="1"/>
</dbReference>
<evidence type="ECO:0000256" key="2">
    <source>
        <dbReference type="ARBA" id="ARBA00022618"/>
    </source>
</evidence>
<name>A8R3H4_BLEJA</name>
<reference evidence="5" key="1">
    <citation type="journal article" date="2007" name="Gensei Dobutsugaku Zasshi">
        <title>Cdk1 and cks gene homologs are transcriptionally activated during induction of conjugating pairs in mating-type II cells of the ciliate Blepharisma japonicum.</title>
        <authorList>
            <person name="Tanaka Y."/>
            <person name="Sugiura M."/>
            <person name="Harumoto T."/>
        </authorList>
    </citation>
    <scope>NUCLEOTIDE SEQUENCE</scope>
    <source>
        <strain evidence="5">R48</strain>
    </source>
</reference>
<accession>A8R3H4</accession>
<protein>
    <recommendedName>
        <fullName evidence="4">Cyclin-dependent kinases regulatory subunit</fullName>
    </recommendedName>
</protein>
<dbReference type="InterPro" id="IPR000789">
    <property type="entry name" value="Cyclin-dep_kinase_reg-sub"/>
</dbReference>
<keyword evidence="2 4" id="KW-0132">Cell division</keyword>
<organism evidence="5">
    <name type="scientific">Blepharisma japonicum</name>
    <dbReference type="NCBI Taxonomy" id="5961"/>
    <lineage>
        <taxon>Eukaryota</taxon>
        <taxon>Sar</taxon>
        <taxon>Alveolata</taxon>
        <taxon>Ciliophora</taxon>
        <taxon>Postciliodesmatophora</taxon>
        <taxon>Heterotrichea</taxon>
        <taxon>Heterotrichida</taxon>
        <taxon>Blepharismidae</taxon>
        <taxon>Blepharisma</taxon>
    </lineage>
</organism>
<dbReference type="PRINTS" id="PR00296">
    <property type="entry name" value="CYCLINKINASE"/>
</dbReference>
<keyword evidence="5" id="KW-0418">Kinase</keyword>
<evidence type="ECO:0000256" key="1">
    <source>
        <dbReference type="ARBA" id="ARBA00007782"/>
    </source>
</evidence>
<keyword evidence="3 4" id="KW-0131">Cell cycle</keyword>
<dbReference type="GO" id="GO:0016538">
    <property type="term" value="F:cyclin-dependent protein serine/threonine kinase regulator activity"/>
    <property type="evidence" value="ECO:0007669"/>
    <property type="project" value="InterPro"/>
</dbReference>
<evidence type="ECO:0000256" key="3">
    <source>
        <dbReference type="ARBA" id="ARBA00023306"/>
    </source>
</evidence>
<dbReference type="InterPro" id="IPR036858">
    <property type="entry name" value="Cyclin-dep_kinase_reg-sub_sf"/>
</dbReference>
<gene>
    <name evidence="5" type="primary">Bjcks</name>
</gene>
<evidence type="ECO:0000313" key="5">
    <source>
        <dbReference type="EMBL" id="BAF91880.1"/>
    </source>
</evidence>
<proteinExistence type="evidence at transcript level"/>
<comment type="similarity">
    <text evidence="1 4">Belongs to the CKS family.</text>
</comment>